<gene>
    <name evidence="1" type="ORF">PMAYCL1PPCAC_20542</name>
</gene>
<name>A0AAN5CUM1_9BILA</name>
<dbReference type="AlphaFoldDB" id="A0AAN5CUM1"/>
<reference evidence="2" key="1">
    <citation type="submission" date="2022-10" db="EMBL/GenBank/DDBJ databases">
        <title>Genome assembly of Pristionchus species.</title>
        <authorList>
            <person name="Yoshida K."/>
            <person name="Sommer R.J."/>
        </authorList>
    </citation>
    <scope>NUCLEOTIDE SEQUENCE [LARGE SCALE GENOMIC DNA]</scope>
    <source>
        <strain evidence="2">RS5460</strain>
    </source>
</reference>
<feature type="non-terminal residue" evidence="1">
    <location>
        <position position="1"/>
    </location>
</feature>
<accession>A0AAN5CUM1</accession>
<organism evidence="1 2">
    <name type="scientific">Pristionchus mayeri</name>
    <dbReference type="NCBI Taxonomy" id="1317129"/>
    <lineage>
        <taxon>Eukaryota</taxon>
        <taxon>Metazoa</taxon>
        <taxon>Ecdysozoa</taxon>
        <taxon>Nematoda</taxon>
        <taxon>Chromadorea</taxon>
        <taxon>Rhabditida</taxon>
        <taxon>Rhabditina</taxon>
        <taxon>Diplogasteromorpha</taxon>
        <taxon>Diplogasteroidea</taxon>
        <taxon>Neodiplogasteridae</taxon>
        <taxon>Pristionchus</taxon>
    </lineage>
</organism>
<dbReference type="Proteomes" id="UP001328107">
    <property type="component" value="Unassembled WGS sequence"/>
</dbReference>
<dbReference type="EMBL" id="BTRK01000004">
    <property type="protein sequence ID" value="GMR50347.1"/>
    <property type="molecule type" value="Genomic_DNA"/>
</dbReference>
<feature type="non-terminal residue" evidence="1">
    <location>
        <position position="80"/>
    </location>
</feature>
<evidence type="ECO:0008006" key="3">
    <source>
        <dbReference type="Google" id="ProtNLM"/>
    </source>
</evidence>
<sequence length="80" mass="9356">NESDRCVDIFSTFESLPEEVIFQIMECTPESVLALRKTSRLINSRVDEYAEKWMKIPLIENLQMNFEIGERISSCIQVKI</sequence>
<evidence type="ECO:0000313" key="2">
    <source>
        <dbReference type="Proteomes" id="UP001328107"/>
    </source>
</evidence>
<proteinExistence type="predicted"/>
<keyword evidence="2" id="KW-1185">Reference proteome</keyword>
<comment type="caution">
    <text evidence="1">The sequence shown here is derived from an EMBL/GenBank/DDBJ whole genome shotgun (WGS) entry which is preliminary data.</text>
</comment>
<protein>
    <recommendedName>
        <fullName evidence="3">F-box domain-containing protein</fullName>
    </recommendedName>
</protein>
<evidence type="ECO:0000313" key="1">
    <source>
        <dbReference type="EMBL" id="GMR50347.1"/>
    </source>
</evidence>